<dbReference type="Gene3D" id="1.10.150.130">
    <property type="match status" value="1"/>
</dbReference>
<reference evidence="6" key="1">
    <citation type="journal article" date="2019" name="Int. J. Syst. Evol. Microbiol.">
        <title>The Global Catalogue of Microorganisms (GCM) 10K type strain sequencing project: providing services to taxonomists for standard genome sequencing and annotation.</title>
        <authorList>
            <consortium name="The Broad Institute Genomics Platform"/>
            <consortium name="The Broad Institute Genome Sequencing Center for Infectious Disease"/>
            <person name="Wu L."/>
            <person name="Ma J."/>
        </authorList>
    </citation>
    <scope>NUCLEOTIDE SEQUENCE [LARGE SCALE GENOMIC DNA]</scope>
    <source>
        <strain evidence="6">TISTR 1906</strain>
    </source>
</reference>
<dbReference type="CDD" id="cd00796">
    <property type="entry name" value="INT_Rci_Hp1_C"/>
    <property type="match status" value="1"/>
</dbReference>
<evidence type="ECO:0000256" key="3">
    <source>
        <dbReference type="ARBA" id="ARBA00023172"/>
    </source>
</evidence>
<gene>
    <name evidence="5" type="ORF">ACFSW6_16670</name>
</gene>
<keyword evidence="1" id="KW-0229">DNA integration</keyword>
<dbReference type="EMBL" id="JBHUMV010000007">
    <property type="protein sequence ID" value="MFD2755710.1"/>
    <property type="molecule type" value="Genomic_DNA"/>
</dbReference>
<dbReference type="PANTHER" id="PTHR30349">
    <property type="entry name" value="PHAGE INTEGRASE-RELATED"/>
    <property type="match status" value="1"/>
</dbReference>
<dbReference type="RefSeq" id="WP_066482288.1">
    <property type="nucleotide sequence ID" value="NZ_BCNT01000017.1"/>
</dbReference>
<protein>
    <submittedName>
        <fullName evidence="5">Tyrosine-type recombinase/integrase</fullName>
    </submittedName>
</protein>
<dbReference type="InterPro" id="IPR010998">
    <property type="entry name" value="Integrase_recombinase_N"/>
</dbReference>
<feature type="domain" description="Tyr recombinase" evidence="4">
    <location>
        <begin position="165"/>
        <end position="341"/>
    </location>
</feature>
<evidence type="ECO:0000313" key="6">
    <source>
        <dbReference type="Proteomes" id="UP001597463"/>
    </source>
</evidence>
<sequence length="344" mass="39046">MATPQKTAAGTWRIQIEVRGKRDAGTFPTKREAVEWAAQRTAELRAQAVGGKAGARMLGETRTVNDAVKRYRDEVSPTKRGWAKEWVRLDAIQKHEAWPGRRLLAQLDSQDLIAWRDARLKVVSRSSVLRDMVLIGHMLETARKEWNWLESNPMRDVTKPAEPDHRERIISGPEIRRMLRMLGWSRRKPIRSVSQAVAHCFIAALQTGMRAGELTGLEWGDVREDYCTLHAGRTKTGKARQVPLTRAARRNLEACRGWDETLVFGLKPQTLDAMFRKYRARAGLDGFTFHDSRHTAATRMAQVLHVLDLCKVFGWENTTRALTYYNPKGSDIAARLNAGASPIR</sequence>
<comment type="caution">
    <text evidence="5">The sequence shown here is derived from an EMBL/GenBank/DDBJ whole genome shotgun (WGS) entry which is preliminary data.</text>
</comment>
<keyword evidence="6" id="KW-1185">Reference proteome</keyword>
<dbReference type="Pfam" id="PF00589">
    <property type="entry name" value="Phage_integrase"/>
    <property type="match status" value="1"/>
</dbReference>
<evidence type="ECO:0000256" key="1">
    <source>
        <dbReference type="ARBA" id="ARBA00022908"/>
    </source>
</evidence>
<name>A0ABW5UTC9_9BURK</name>
<dbReference type="Proteomes" id="UP001597463">
    <property type="component" value="Unassembled WGS sequence"/>
</dbReference>
<evidence type="ECO:0000259" key="4">
    <source>
        <dbReference type="PROSITE" id="PS51898"/>
    </source>
</evidence>
<dbReference type="SUPFAM" id="SSF56349">
    <property type="entry name" value="DNA breaking-rejoining enzymes"/>
    <property type="match status" value="1"/>
</dbReference>
<dbReference type="InterPro" id="IPR013762">
    <property type="entry name" value="Integrase-like_cat_sf"/>
</dbReference>
<organism evidence="5 6">
    <name type="scientific">Comamonas terrae</name>
    <dbReference type="NCBI Taxonomy" id="673548"/>
    <lineage>
        <taxon>Bacteria</taxon>
        <taxon>Pseudomonadati</taxon>
        <taxon>Pseudomonadota</taxon>
        <taxon>Betaproteobacteria</taxon>
        <taxon>Burkholderiales</taxon>
        <taxon>Comamonadaceae</taxon>
        <taxon>Comamonas</taxon>
    </lineage>
</organism>
<dbReference type="PANTHER" id="PTHR30349:SF94">
    <property type="entry name" value="INTEGRASE_RECOMBINASE HI_1414-RELATED"/>
    <property type="match status" value="1"/>
</dbReference>
<keyword evidence="3" id="KW-0233">DNA recombination</keyword>
<dbReference type="InterPro" id="IPR050090">
    <property type="entry name" value="Tyrosine_recombinase_XerCD"/>
</dbReference>
<accession>A0ABW5UTC9</accession>
<dbReference type="Gene3D" id="1.10.443.10">
    <property type="entry name" value="Intergrase catalytic core"/>
    <property type="match status" value="1"/>
</dbReference>
<evidence type="ECO:0000313" key="5">
    <source>
        <dbReference type="EMBL" id="MFD2755710.1"/>
    </source>
</evidence>
<keyword evidence="2" id="KW-0238">DNA-binding</keyword>
<dbReference type="InterPro" id="IPR002104">
    <property type="entry name" value="Integrase_catalytic"/>
</dbReference>
<evidence type="ECO:0000256" key="2">
    <source>
        <dbReference type="ARBA" id="ARBA00023125"/>
    </source>
</evidence>
<proteinExistence type="predicted"/>
<dbReference type="InterPro" id="IPR011010">
    <property type="entry name" value="DNA_brk_join_enz"/>
</dbReference>
<dbReference type="PROSITE" id="PS51898">
    <property type="entry name" value="TYR_RECOMBINASE"/>
    <property type="match status" value="1"/>
</dbReference>